<feature type="region of interest" description="Disordered" evidence="1">
    <location>
        <begin position="1"/>
        <end position="96"/>
    </location>
</feature>
<accession>A0ABQ4ZN86</accession>
<keyword evidence="3" id="KW-1185">Reference proteome</keyword>
<evidence type="ECO:0000313" key="3">
    <source>
        <dbReference type="Proteomes" id="UP001151760"/>
    </source>
</evidence>
<name>A0ABQ4ZN86_9ASTR</name>
<feature type="compositionally biased region" description="Polar residues" evidence="1">
    <location>
        <begin position="1"/>
        <end position="11"/>
    </location>
</feature>
<dbReference type="Proteomes" id="UP001151760">
    <property type="component" value="Unassembled WGS sequence"/>
</dbReference>
<feature type="compositionally biased region" description="Acidic residues" evidence="1">
    <location>
        <begin position="26"/>
        <end position="51"/>
    </location>
</feature>
<comment type="caution">
    <text evidence="2">The sequence shown here is derived from an EMBL/GenBank/DDBJ whole genome shotgun (WGS) entry which is preliminary data.</text>
</comment>
<protein>
    <submittedName>
        <fullName evidence="2">VAN3-binding protein</fullName>
    </submittedName>
</protein>
<dbReference type="EMBL" id="BQNB010011523">
    <property type="protein sequence ID" value="GJS91664.1"/>
    <property type="molecule type" value="Genomic_DNA"/>
</dbReference>
<organism evidence="2 3">
    <name type="scientific">Tanacetum coccineum</name>
    <dbReference type="NCBI Taxonomy" id="301880"/>
    <lineage>
        <taxon>Eukaryota</taxon>
        <taxon>Viridiplantae</taxon>
        <taxon>Streptophyta</taxon>
        <taxon>Embryophyta</taxon>
        <taxon>Tracheophyta</taxon>
        <taxon>Spermatophyta</taxon>
        <taxon>Magnoliopsida</taxon>
        <taxon>eudicotyledons</taxon>
        <taxon>Gunneridae</taxon>
        <taxon>Pentapetalae</taxon>
        <taxon>asterids</taxon>
        <taxon>campanulids</taxon>
        <taxon>Asterales</taxon>
        <taxon>Asteraceae</taxon>
        <taxon>Asteroideae</taxon>
        <taxon>Anthemideae</taxon>
        <taxon>Anthemidinae</taxon>
        <taxon>Tanacetum</taxon>
    </lineage>
</organism>
<evidence type="ECO:0000256" key="1">
    <source>
        <dbReference type="SAM" id="MobiDB-lite"/>
    </source>
</evidence>
<gene>
    <name evidence="2" type="ORF">Tco_0774300</name>
</gene>
<proteinExistence type="predicted"/>
<feature type="compositionally biased region" description="Acidic residues" evidence="1">
    <location>
        <begin position="66"/>
        <end position="84"/>
    </location>
</feature>
<reference evidence="2" key="2">
    <citation type="submission" date="2022-01" db="EMBL/GenBank/DDBJ databases">
        <authorList>
            <person name="Yamashiro T."/>
            <person name="Shiraishi A."/>
            <person name="Satake H."/>
            <person name="Nakayama K."/>
        </authorList>
    </citation>
    <scope>NUCLEOTIDE SEQUENCE</scope>
</reference>
<sequence length="280" mass="31898">MLIQRGYSNSEKYGAEDYHTYSNNDKDEDEDDDDDVEEEYDSDMDTTINEEDVSRNDSDVAGSDVAGDDDGDDDNEVDENDDDGMDTKIEDTNHADMEELDKEYNDLCHEEQEDDNDFLVELCKLSGKLLRGYIRILSWSQRIKVALDAANTVAYLHNPEAKLVYHGSMKIAVNMQHIKEETTRRYMLGDCILDDLHETTSCEDSYQPKVMNISKLQKVRPKGKWFHHNDIIMTSVRKIDKVRAEKAQTHAVLCVAGLATTLDSITTAEIEYLGDSSMIK</sequence>
<dbReference type="Gene3D" id="1.10.510.10">
    <property type="entry name" value="Transferase(Phosphotransferase) domain 1"/>
    <property type="match status" value="1"/>
</dbReference>
<feature type="compositionally biased region" description="Basic and acidic residues" evidence="1">
    <location>
        <begin position="85"/>
        <end position="96"/>
    </location>
</feature>
<evidence type="ECO:0000313" key="2">
    <source>
        <dbReference type="EMBL" id="GJS91664.1"/>
    </source>
</evidence>
<reference evidence="2" key="1">
    <citation type="journal article" date="2022" name="Int. J. Mol. Sci.">
        <title>Draft Genome of Tanacetum Coccineum: Genomic Comparison of Closely Related Tanacetum-Family Plants.</title>
        <authorList>
            <person name="Yamashiro T."/>
            <person name="Shiraishi A."/>
            <person name="Nakayama K."/>
            <person name="Satake H."/>
        </authorList>
    </citation>
    <scope>NUCLEOTIDE SEQUENCE</scope>
</reference>